<keyword evidence="4 7" id="KW-0812">Transmembrane</keyword>
<feature type="transmembrane region" description="Helical" evidence="7">
    <location>
        <begin position="101"/>
        <end position="121"/>
    </location>
</feature>
<comment type="subcellular location">
    <subcellularLocation>
        <location evidence="1 7">Cell membrane</location>
        <topology evidence="1 7">Multi-pass membrane protein</topology>
    </subcellularLocation>
</comment>
<comment type="similarity">
    <text evidence="7">Belongs to the binding-protein-dependent transport system permease family.</text>
</comment>
<dbReference type="SUPFAM" id="SSF161098">
    <property type="entry name" value="MetI-like"/>
    <property type="match status" value="1"/>
</dbReference>
<evidence type="ECO:0000256" key="7">
    <source>
        <dbReference type="RuleBase" id="RU363032"/>
    </source>
</evidence>
<accession>A0ABT2NNH9</accession>
<evidence type="ECO:0000313" key="9">
    <source>
        <dbReference type="EMBL" id="MCT8330271.1"/>
    </source>
</evidence>
<keyword evidence="2 7" id="KW-0813">Transport</keyword>
<dbReference type="Pfam" id="PF19300">
    <property type="entry name" value="BPD_transp_1_N"/>
    <property type="match status" value="1"/>
</dbReference>
<keyword evidence="3" id="KW-1003">Cell membrane</keyword>
<gene>
    <name evidence="9" type="ORF">N5I32_12155</name>
</gene>
<evidence type="ECO:0000256" key="4">
    <source>
        <dbReference type="ARBA" id="ARBA00022692"/>
    </source>
</evidence>
<dbReference type="PANTHER" id="PTHR43163:SF6">
    <property type="entry name" value="DIPEPTIDE TRANSPORT SYSTEM PERMEASE PROTEIN DPPB-RELATED"/>
    <property type="match status" value="1"/>
</dbReference>
<dbReference type="CDD" id="cd06261">
    <property type="entry name" value="TM_PBP2"/>
    <property type="match status" value="1"/>
</dbReference>
<dbReference type="PROSITE" id="PS50928">
    <property type="entry name" value="ABC_TM1"/>
    <property type="match status" value="1"/>
</dbReference>
<dbReference type="Gene3D" id="1.10.3720.10">
    <property type="entry name" value="MetI-like"/>
    <property type="match status" value="1"/>
</dbReference>
<keyword evidence="5 7" id="KW-1133">Transmembrane helix</keyword>
<evidence type="ECO:0000256" key="1">
    <source>
        <dbReference type="ARBA" id="ARBA00004651"/>
    </source>
</evidence>
<dbReference type="InterPro" id="IPR045621">
    <property type="entry name" value="BPD_transp_1_N"/>
</dbReference>
<feature type="transmembrane region" description="Helical" evidence="7">
    <location>
        <begin position="174"/>
        <end position="197"/>
    </location>
</feature>
<keyword evidence="10" id="KW-1185">Reference proteome</keyword>
<keyword evidence="6 7" id="KW-0472">Membrane</keyword>
<dbReference type="Proteomes" id="UP001205601">
    <property type="component" value="Unassembled WGS sequence"/>
</dbReference>
<feature type="domain" description="ABC transmembrane type-1" evidence="8">
    <location>
        <begin position="95"/>
        <end position="298"/>
    </location>
</feature>
<evidence type="ECO:0000256" key="2">
    <source>
        <dbReference type="ARBA" id="ARBA00022448"/>
    </source>
</evidence>
<dbReference type="InterPro" id="IPR035906">
    <property type="entry name" value="MetI-like_sf"/>
</dbReference>
<evidence type="ECO:0000313" key="10">
    <source>
        <dbReference type="Proteomes" id="UP001205601"/>
    </source>
</evidence>
<dbReference type="InterPro" id="IPR000515">
    <property type="entry name" value="MetI-like"/>
</dbReference>
<dbReference type="RefSeq" id="WP_261496145.1">
    <property type="nucleotide sequence ID" value="NZ_JAOCQF010000002.1"/>
</dbReference>
<name>A0ABT2NNH9_9RHOB</name>
<comment type="caution">
    <text evidence="9">The sequence shown here is derived from an EMBL/GenBank/DDBJ whole genome shotgun (WGS) entry which is preliminary data.</text>
</comment>
<proteinExistence type="inferred from homology"/>
<dbReference type="PANTHER" id="PTHR43163">
    <property type="entry name" value="DIPEPTIDE TRANSPORT SYSTEM PERMEASE PROTEIN DPPB-RELATED"/>
    <property type="match status" value="1"/>
</dbReference>
<sequence>MRRYLLGRLVSLVLSLVAASLVIFAVIEIVPGDPASYMLGLKASAETVAALRTQLGLDAAPPERYLSWIAGMARGDFGLSYTYKVPVSDLVAQRLTVSLPLAAYALALTALVAFPAGLLAAARRGRIADATVMGATQLGIALPNFWFAMLLVLVFALHWQIFPAGGFPGWEGGIAPGVAALTLPAIALALPQAAILARVLRSALIETEGQDFIRTARAKGLTRGQTMLRHALRNAMIPVMTILGMQFSFLLAGAIIIENVFYLPGLGRLIFQAITQRDLIVVESVVMILVFAVIVVTFAVDLAYAAIDPRLRRRA</sequence>
<evidence type="ECO:0000256" key="5">
    <source>
        <dbReference type="ARBA" id="ARBA00022989"/>
    </source>
</evidence>
<protein>
    <submittedName>
        <fullName evidence="9">ABC transporter permease</fullName>
    </submittedName>
</protein>
<feature type="transmembrane region" description="Helical" evidence="7">
    <location>
        <begin position="235"/>
        <end position="257"/>
    </location>
</feature>
<evidence type="ECO:0000256" key="6">
    <source>
        <dbReference type="ARBA" id="ARBA00023136"/>
    </source>
</evidence>
<reference evidence="10" key="1">
    <citation type="submission" date="2023-07" db="EMBL/GenBank/DDBJ databases">
        <title>Defluviimonas sediminis sp. nov., isolated from mangrove sediment.</title>
        <authorList>
            <person name="Liu L."/>
            <person name="Li J."/>
            <person name="Huang Y."/>
            <person name="Pan J."/>
            <person name="Li M."/>
        </authorList>
    </citation>
    <scope>NUCLEOTIDE SEQUENCE [LARGE SCALE GENOMIC DNA]</scope>
    <source>
        <strain evidence="10">FT324</strain>
    </source>
</reference>
<feature type="transmembrane region" description="Helical" evidence="7">
    <location>
        <begin position="12"/>
        <end position="30"/>
    </location>
</feature>
<feature type="transmembrane region" description="Helical" evidence="7">
    <location>
        <begin position="142"/>
        <end position="162"/>
    </location>
</feature>
<evidence type="ECO:0000259" key="8">
    <source>
        <dbReference type="PROSITE" id="PS50928"/>
    </source>
</evidence>
<evidence type="ECO:0000256" key="3">
    <source>
        <dbReference type="ARBA" id="ARBA00022475"/>
    </source>
</evidence>
<feature type="transmembrane region" description="Helical" evidence="7">
    <location>
        <begin position="285"/>
        <end position="307"/>
    </location>
</feature>
<dbReference type="EMBL" id="JAOCQF010000002">
    <property type="protein sequence ID" value="MCT8330271.1"/>
    <property type="molecule type" value="Genomic_DNA"/>
</dbReference>
<dbReference type="Pfam" id="PF00528">
    <property type="entry name" value="BPD_transp_1"/>
    <property type="match status" value="1"/>
</dbReference>
<organism evidence="9 10">
    <name type="scientific">Albidovulum sediminis</name>
    <dbReference type="NCBI Taxonomy" id="3066345"/>
    <lineage>
        <taxon>Bacteria</taxon>
        <taxon>Pseudomonadati</taxon>
        <taxon>Pseudomonadota</taxon>
        <taxon>Alphaproteobacteria</taxon>
        <taxon>Rhodobacterales</taxon>
        <taxon>Paracoccaceae</taxon>
        <taxon>Albidovulum</taxon>
    </lineage>
</organism>